<evidence type="ECO:0000256" key="1">
    <source>
        <dbReference type="ARBA" id="ARBA00022741"/>
    </source>
</evidence>
<proteinExistence type="inferred from homology"/>
<dbReference type="GO" id="GO:0016787">
    <property type="term" value="F:hydrolase activity"/>
    <property type="evidence" value="ECO:0007669"/>
    <property type="project" value="UniProtKB-KW"/>
</dbReference>
<feature type="domain" description="Helicase ATP-binding" evidence="7">
    <location>
        <begin position="375"/>
        <end position="556"/>
    </location>
</feature>
<feature type="compositionally biased region" description="Basic and acidic residues" evidence="6">
    <location>
        <begin position="277"/>
        <end position="288"/>
    </location>
</feature>
<evidence type="ECO:0000256" key="5">
    <source>
        <dbReference type="RuleBase" id="RU365068"/>
    </source>
</evidence>
<reference evidence="10" key="1">
    <citation type="journal article" date="2023" name="Commun. Biol.">
        <title>Genome analysis of Parmales, the sister group of diatoms, reveals the evolutionary specialization of diatoms from phago-mixotrophs to photoautotrophs.</title>
        <authorList>
            <person name="Ban H."/>
            <person name="Sato S."/>
            <person name="Yoshikawa S."/>
            <person name="Yamada K."/>
            <person name="Nakamura Y."/>
            <person name="Ichinomiya M."/>
            <person name="Sato N."/>
            <person name="Blanc-Mathieu R."/>
            <person name="Endo H."/>
            <person name="Kuwata A."/>
            <person name="Ogata H."/>
        </authorList>
    </citation>
    <scope>NUCLEOTIDE SEQUENCE [LARGE SCALE GENOMIC DNA]</scope>
    <source>
        <strain evidence="10">NIES 3700</strain>
    </source>
</reference>
<keyword evidence="2 5" id="KW-0378">Hydrolase</keyword>
<dbReference type="InterPro" id="IPR001650">
    <property type="entry name" value="Helicase_C-like"/>
</dbReference>
<dbReference type="Gene3D" id="3.40.50.300">
    <property type="entry name" value="P-loop containing nucleotide triphosphate hydrolases"/>
    <property type="match status" value="2"/>
</dbReference>
<dbReference type="GO" id="GO:0003723">
    <property type="term" value="F:RNA binding"/>
    <property type="evidence" value="ECO:0007669"/>
    <property type="project" value="UniProtKB-UniRule"/>
</dbReference>
<accession>A0A9W7C5M2</accession>
<keyword evidence="5" id="KW-0347">Helicase</keyword>
<dbReference type="SUPFAM" id="SSF54495">
    <property type="entry name" value="UBC-like"/>
    <property type="match status" value="1"/>
</dbReference>
<dbReference type="Pfam" id="PF00179">
    <property type="entry name" value="UQ_con"/>
    <property type="match status" value="1"/>
</dbReference>
<dbReference type="InterPro" id="IPR014001">
    <property type="entry name" value="Helicase_ATP-bd"/>
</dbReference>
<dbReference type="GO" id="GO:0005524">
    <property type="term" value="F:ATP binding"/>
    <property type="evidence" value="ECO:0007669"/>
    <property type="project" value="UniProtKB-UniRule"/>
</dbReference>
<feature type="domain" description="Helicase C-terminal" evidence="8">
    <location>
        <begin position="652"/>
        <end position="801"/>
    </location>
</feature>
<dbReference type="InterPro" id="IPR000608">
    <property type="entry name" value="UBC"/>
</dbReference>
<feature type="compositionally biased region" description="Low complexity" evidence="6">
    <location>
        <begin position="1"/>
        <end position="14"/>
    </location>
</feature>
<evidence type="ECO:0000256" key="3">
    <source>
        <dbReference type="ARBA" id="ARBA00022840"/>
    </source>
</evidence>
<feature type="region of interest" description="Disordered" evidence="6">
    <location>
        <begin position="276"/>
        <end position="295"/>
    </location>
</feature>
<comment type="function">
    <text evidence="5">RNA helicase.</text>
</comment>
<dbReference type="PANTHER" id="PTHR24031">
    <property type="entry name" value="RNA HELICASE"/>
    <property type="match status" value="1"/>
</dbReference>
<dbReference type="InterPro" id="IPR011545">
    <property type="entry name" value="DEAD/DEAH_box_helicase_dom"/>
</dbReference>
<comment type="domain">
    <text evidence="5">The Q motif is unique to and characteristic of the DEAD box family of RNA helicases and controls ATP binding and hydrolysis.</text>
</comment>
<dbReference type="OrthoDB" id="193716at2759"/>
<dbReference type="CDD" id="cd00195">
    <property type="entry name" value="UBCc_UEV"/>
    <property type="match status" value="1"/>
</dbReference>
<dbReference type="Gene3D" id="3.10.110.10">
    <property type="entry name" value="Ubiquitin Conjugating Enzyme"/>
    <property type="match status" value="1"/>
</dbReference>
<dbReference type="SMART" id="SM00487">
    <property type="entry name" value="DEXDc"/>
    <property type="match status" value="1"/>
</dbReference>
<dbReference type="EC" id="3.6.4.13" evidence="5"/>
<evidence type="ECO:0000256" key="6">
    <source>
        <dbReference type="SAM" id="MobiDB-lite"/>
    </source>
</evidence>
<comment type="catalytic activity">
    <reaction evidence="5">
        <text>ATP + H2O = ADP + phosphate + H(+)</text>
        <dbReference type="Rhea" id="RHEA:13065"/>
        <dbReference type="ChEBI" id="CHEBI:15377"/>
        <dbReference type="ChEBI" id="CHEBI:15378"/>
        <dbReference type="ChEBI" id="CHEBI:30616"/>
        <dbReference type="ChEBI" id="CHEBI:43474"/>
        <dbReference type="ChEBI" id="CHEBI:456216"/>
        <dbReference type="EC" id="3.6.4.13"/>
    </reaction>
</comment>
<sequence length="891" mass="99727">MPNQHYYPHQQQAHHGGRHHKNQPRGYGRNNRRPKKPPRTNANGSSKTPKSQKNTSPPSAKLSPQAASFVTPLTQSDIDLNTLRSQLRSSEISNLESLERVKSVNVCKGNDRYVVLEIEGGGIYEGGKYDVEIFFGKEYPKVFPRCRLATKIISPYVSPVGVITFPELSGEVGVAAPVKFIRDVVLSGDVYGSETEMSMSVEEIEKAKAFNRKYGMLEEGDMDPEDPMLNYGPNRVSGILGSGDEDFEIFKGTFYARIRREERKERVKGFVRMMGGKGREEEEEKNKNESSILSKWSKNATLDSTNSETAIPSQFQPQNPVDALWSTLHSKRSAPLNYSTHSFMTLSHAISSPTLSAVRKTMGFKKMTLEQCQMLPAVLEGKDILVRSNTGTGKTISFLIPCIERASTFRRPSQVSALIISPTRELASQTAEMANQLVVFNTDIIIDIFMGGKNINSEVARCEEGYPTILIVTPGRMLDHLERDEGKLEAQLKNLNTLVLDESDQLLAAGFLPSIETIIQYIPMTSPDLQTMMFTATVPPSLHEVVSSTLKSDGYFLDADESKTKWGLSQFNVEKNVMLNSKDSQPRPKIEPITNAMKRAAKVAADRQARGEDIDREVAKNPSTAIANFKDMVGTSIVQHYVLCDIQDQAIMLKRLLGLACARKDYKVIVFFQTARATAYFVSLMSELHSIDVLEMHSRKSQPHRAHVSHKFKTETDQILFTSDVSARGVDYPNVTCCIQFGLPQNVENYIHRCGRSGRGVQGGLSIVLLSDFEAFFLEELKEQGIDVPRLNVKLTRKDEKENEELKAKLKGKTDVMKSKELLNRAKLHYQAWIGYYCSHTKRLGIEKEDIVNKSIVHALKVLCLEEVPAIKKSTAEKMAVDGIEGIRIEE</sequence>
<dbReference type="EMBL" id="BRXW01000019">
    <property type="protein sequence ID" value="GMI00096.1"/>
    <property type="molecule type" value="Genomic_DNA"/>
</dbReference>
<dbReference type="Pfam" id="PF00270">
    <property type="entry name" value="DEAD"/>
    <property type="match status" value="1"/>
</dbReference>
<protein>
    <recommendedName>
        <fullName evidence="5">ATP-dependent RNA helicase</fullName>
        <ecNumber evidence="5">3.6.4.13</ecNumber>
    </recommendedName>
</protein>
<dbReference type="Proteomes" id="UP001165122">
    <property type="component" value="Unassembled WGS sequence"/>
</dbReference>
<keyword evidence="4 5" id="KW-0694">RNA-binding</keyword>
<keyword evidence="10" id="KW-1185">Reference proteome</keyword>
<keyword evidence="1 5" id="KW-0547">Nucleotide-binding</keyword>
<evidence type="ECO:0000256" key="2">
    <source>
        <dbReference type="ARBA" id="ARBA00022801"/>
    </source>
</evidence>
<comment type="caution">
    <text evidence="9">The sequence shown here is derived from an EMBL/GenBank/DDBJ whole genome shotgun (WGS) entry which is preliminary data.</text>
</comment>
<feature type="region of interest" description="Disordered" evidence="6">
    <location>
        <begin position="1"/>
        <end position="66"/>
    </location>
</feature>
<dbReference type="SMART" id="SM00490">
    <property type="entry name" value="HELICc"/>
    <property type="match status" value="1"/>
</dbReference>
<dbReference type="SUPFAM" id="SSF52540">
    <property type="entry name" value="P-loop containing nucleoside triphosphate hydrolases"/>
    <property type="match status" value="2"/>
</dbReference>
<organism evidence="9 10">
    <name type="scientific">Triparma laevis f. longispina</name>
    <dbReference type="NCBI Taxonomy" id="1714387"/>
    <lineage>
        <taxon>Eukaryota</taxon>
        <taxon>Sar</taxon>
        <taxon>Stramenopiles</taxon>
        <taxon>Ochrophyta</taxon>
        <taxon>Bolidophyceae</taxon>
        <taxon>Parmales</taxon>
        <taxon>Triparmaceae</taxon>
        <taxon>Triparma</taxon>
    </lineage>
</organism>
<evidence type="ECO:0000259" key="8">
    <source>
        <dbReference type="PROSITE" id="PS51194"/>
    </source>
</evidence>
<evidence type="ECO:0000259" key="7">
    <source>
        <dbReference type="PROSITE" id="PS51192"/>
    </source>
</evidence>
<dbReference type="GO" id="GO:0003724">
    <property type="term" value="F:RNA helicase activity"/>
    <property type="evidence" value="ECO:0007669"/>
    <property type="project" value="UniProtKB-EC"/>
</dbReference>
<gene>
    <name evidence="9" type="ORF">TrLO_g11674</name>
</gene>
<feature type="compositionally biased region" description="Polar residues" evidence="6">
    <location>
        <begin position="40"/>
        <end position="58"/>
    </location>
</feature>
<dbReference type="PROSITE" id="PS51192">
    <property type="entry name" value="HELICASE_ATP_BIND_1"/>
    <property type="match status" value="1"/>
</dbReference>
<evidence type="ECO:0000313" key="9">
    <source>
        <dbReference type="EMBL" id="GMI00096.1"/>
    </source>
</evidence>
<dbReference type="PROSITE" id="PS51194">
    <property type="entry name" value="HELICASE_CTER"/>
    <property type="match status" value="1"/>
</dbReference>
<dbReference type="CDD" id="cd18787">
    <property type="entry name" value="SF2_C_DEAD"/>
    <property type="match status" value="1"/>
</dbReference>
<dbReference type="AlphaFoldDB" id="A0A9W7C5M2"/>
<evidence type="ECO:0000313" key="10">
    <source>
        <dbReference type="Proteomes" id="UP001165122"/>
    </source>
</evidence>
<dbReference type="InterPro" id="IPR027417">
    <property type="entry name" value="P-loop_NTPase"/>
</dbReference>
<name>A0A9W7C5M2_9STRA</name>
<dbReference type="Pfam" id="PF00271">
    <property type="entry name" value="Helicase_C"/>
    <property type="match status" value="1"/>
</dbReference>
<evidence type="ECO:0000256" key="4">
    <source>
        <dbReference type="ARBA" id="ARBA00022884"/>
    </source>
</evidence>
<dbReference type="InterPro" id="IPR016135">
    <property type="entry name" value="UBQ-conjugating_enzyme/RWD"/>
</dbReference>
<keyword evidence="3 5" id="KW-0067">ATP-binding</keyword>
<comment type="similarity">
    <text evidence="5">Belongs to the DEAD box helicase family.</text>
</comment>